<keyword evidence="4" id="KW-0238">DNA-binding</keyword>
<keyword evidence="5" id="KW-0804">Transcription</keyword>
<feature type="domain" description="BZIP" evidence="9">
    <location>
        <begin position="129"/>
        <end position="192"/>
    </location>
</feature>
<organism evidence="10 11">
    <name type="scientific">Paramecium sonneborni</name>
    <dbReference type="NCBI Taxonomy" id="65129"/>
    <lineage>
        <taxon>Eukaryota</taxon>
        <taxon>Sar</taxon>
        <taxon>Alveolata</taxon>
        <taxon>Ciliophora</taxon>
        <taxon>Intramacronucleata</taxon>
        <taxon>Oligohymenophorea</taxon>
        <taxon>Peniculida</taxon>
        <taxon>Parameciidae</taxon>
        <taxon>Paramecium</taxon>
    </lineage>
</organism>
<dbReference type="PROSITE" id="PS00036">
    <property type="entry name" value="BZIP_BASIC"/>
    <property type="match status" value="1"/>
</dbReference>
<evidence type="ECO:0000313" key="10">
    <source>
        <dbReference type="EMBL" id="CAD8115698.1"/>
    </source>
</evidence>
<proteinExistence type="inferred from homology"/>
<dbReference type="InterPro" id="IPR004827">
    <property type="entry name" value="bZIP"/>
</dbReference>
<dbReference type="GO" id="GO:0005634">
    <property type="term" value="C:nucleus"/>
    <property type="evidence" value="ECO:0007669"/>
    <property type="project" value="UniProtKB-SubCell"/>
</dbReference>
<dbReference type="PROSITE" id="PS50217">
    <property type="entry name" value="BZIP"/>
    <property type="match status" value="1"/>
</dbReference>
<comment type="similarity">
    <text evidence="2">Belongs to the bZIP family.</text>
</comment>
<keyword evidence="11" id="KW-1185">Reference proteome</keyword>
<dbReference type="Proteomes" id="UP000692954">
    <property type="component" value="Unassembled WGS sequence"/>
</dbReference>
<feature type="coiled-coil region" evidence="7">
    <location>
        <begin position="147"/>
        <end position="174"/>
    </location>
</feature>
<evidence type="ECO:0000256" key="5">
    <source>
        <dbReference type="ARBA" id="ARBA00023163"/>
    </source>
</evidence>
<evidence type="ECO:0000259" key="9">
    <source>
        <dbReference type="PROSITE" id="PS50217"/>
    </source>
</evidence>
<dbReference type="AlphaFoldDB" id="A0A8S1QI41"/>
<dbReference type="PANTHER" id="PTHR47416:SF8">
    <property type="entry name" value="BASIC-LEUCINE ZIPPER TRANSCRIPTION FACTOR E-RELATED"/>
    <property type="match status" value="1"/>
</dbReference>
<dbReference type="CDD" id="cd14811">
    <property type="entry name" value="bZIP_u2"/>
    <property type="match status" value="1"/>
</dbReference>
<feature type="compositionally biased region" description="Basic and acidic residues" evidence="8">
    <location>
        <begin position="130"/>
        <end position="144"/>
    </location>
</feature>
<evidence type="ECO:0000256" key="6">
    <source>
        <dbReference type="ARBA" id="ARBA00023242"/>
    </source>
</evidence>
<keyword evidence="6" id="KW-0539">Nucleus</keyword>
<protein>
    <recommendedName>
        <fullName evidence="9">BZIP domain-containing protein</fullName>
    </recommendedName>
</protein>
<gene>
    <name evidence="10" type="ORF">PSON_ATCC_30995.1.T1090050</name>
</gene>
<dbReference type="Pfam" id="PF00170">
    <property type="entry name" value="bZIP_1"/>
    <property type="match status" value="1"/>
</dbReference>
<comment type="subcellular location">
    <subcellularLocation>
        <location evidence="1">Nucleus</location>
    </subcellularLocation>
</comment>
<dbReference type="PANTHER" id="PTHR47416">
    <property type="entry name" value="BASIC-LEUCINE ZIPPER TRANSCRIPTION FACTOR F-RELATED"/>
    <property type="match status" value="1"/>
</dbReference>
<evidence type="ECO:0000256" key="7">
    <source>
        <dbReference type="SAM" id="Coils"/>
    </source>
</evidence>
<dbReference type="OrthoDB" id="674948at2759"/>
<keyword evidence="3" id="KW-0805">Transcription regulation</keyword>
<feature type="region of interest" description="Disordered" evidence="8">
    <location>
        <begin position="118"/>
        <end position="144"/>
    </location>
</feature>
<name>A0A8S1QI41_9CILI</name>
<reference evidence="10" key="1">
    <citation type="submission" date="2021-01" db="EMBL/GenBank/DDBJ databases">
        <authorList>
            <consortium name="Genoscope - CEA"/>
            <person name="William W."/>
        </authorList>
    </citation>
    <scope>NUCLEOTIDE SEQUENCE</scope>
</reference>
<dbReference type="GO" id="GO:0003677">
    <property type="term" value="F:DNA binding"/>
    <property type="evidence" value="ECO:0007669"/>
    <property type="project" value="UniProtKB-KW"/>
</dbReference>
<evidence type="ECO:0000256" key="4">
    <source>
        <dbReference type="ARBA" id="ARBA00023125"/>
    </source>
</evidence>
<accession>A0A8S1QI41</accession>
<evidence type="ECO:0000256" key="1">
    <source>
        <dbReference type="ARBA" id="ARBA00004123"/>
    </source>
</evidence>
<dbReference type="EMBL" id="CAJJDN010000109">
    <property type="protein sequence ID" value="CAD8115698.1"/>
    <property type="molecule type" value="Genomic_DNA"/>
</dbReference>
<dbReference type="GO" id="GO:0003700">
    <property type="term" value="F:DNA-binding transcription factor activity"/>
    <property type="evidence" value="ECO:0007669"/>
    <property type="project" value="InterPro"/>
</dbReference>
<evidence type="ECO:0000256" key="2">
    <source>
        <dbReference type="ARBA" id="ARBA00007163"/>
    </source>
</evidence>
<evidence type="ECO:0000313" key="11">
    <source>
        <dbReference type="Proteomes" id="UP000692954"/>
    </source>
</evidence>
<sequence>MSNPFKIVPSDSFLNILNQNNVSVVDVDDDYRAEQDWMFENDQNFIEESILQQQQPIMPERSKALVGGELLQKYKKHKEEDLLKKNKEVFQANQSKSIYLNKIQQLIDKPTVIGKPKQSRQKVIVDSDSSDGKNRLAKNRESARNSRKRKKVYIELLENKVKELTEQLHQLEYIVQQNRIKNIQLENFIEDYQRSINQLNGLPTIQQLHEQFGATSQRRWSVCTELINLLIETTIPIEVKKLMESAKKGTDMFIQPLLQHNPCLSYRDYFKQGTTELEIATKNFGQAYDKIREQVFALERLKLDIIQILGPDSYIEYLNSQSY</sequence>
<comment type="caution">
    <text evidence="10">The sequence shown here is derived from an EMBL/GenBank/DDBJ whole genome shotgun (WGS) entry which is preliminary data.</text>
</comment>
<dbReference type="SMART" id="SM00338">
    <property type="entry name" value="BRLZ"/>
    <property type="match status" value="1"/>
</dbReference>
<evidence type="ECO:0000256" key="3">
    <source>
        <dbReference type="ARBA" id="ARBA00023015"/>
    </source>
</evidence>
<evidence type="ECO:0000256" key="8">
    <source>
        <dbReference type="SAM" id="MobiDB-lite"/>
    </source>
</evidence>
<keyword evidence="7" id="KW-0175">Coiled coil</keyword>